<evidence type="ECO:0000313" key="3">
    <source>
        <dbReference type="Proteomes" id="UP001362999"/>
    </source>
</evidence>
<feature type="domain" description="Glycoside hydrolase family 38 N-terminal" evidence="1">
    <location>
        <begin position="12"/>
        <end position="102"/>
    </location>
</feature>
<dbReference type="InterPro" id="IPR000602">
    <property type="entry name" value="Glyco_hydro_38_N"/>
</dbReference>
<dbReference type="PANTHER" id="PTHR46017:SF1">
    <property type="entry name" value="ALPHA-MANNOSIDASE 2C1"/>
    <property type="match status" value="1"/>
</dbReference>
<dbReference type="PANTHER" id="PTHR46017">
    <property type="entry name" value="ALPHA-MANNOSIDASE 2C1"/>
    <property type="match status" value="1"/>
</dbReference>
<dbReference type="AlphaFoldDB" id="A0AAW0C5V7"/>
<dbReference type="EMBL" id="JAWWNJ010000021">
    <property type="protein sequence ID" value="KAK7034191.1"/>
    <property type="molecule type" value="Genomic_DNA"/>
</dbReference>
<dbReference type="GO" id="GO:0004559">
    <property type="term" value="F:alpha-mannosidase activity"/>
    <property type="evidence" value="ECO:0007669"/>
    <property type="project" value="InterPro"/>
</dbReference>
<accession>A0AAW0C5V7</accession>
<evidence type="ECO:0000259" key="1">
    <source>
        <dbReference type="Pfam" id="PF01074"/>
    </source>
</evidence>
<keyword evidence="3" id="KW-1185">Reference proteome</keyword>
<name>A0AAW0C5V7_9AGAR</name>
<sequence>ATQVDLMDRYREHAQQYKLLEEQYPLLFKSISAQVAEKKLHPIGGTWVEHDANMPSGEALVSQMVYGQRYFESRFGVRCETGWLPDLFGLTGVLPQLTRGAGECFVWFISFCD</sequence>
<feature type="non-terminal residue" evidence="2">
    <location>
        <position position="1"/>
    </location>
</feature>
<dbReference type="GO" id="GO:0000329">
    <property type="term" value="C:fungal-type vacuole membrane"/>
    <property type="evidence" value="ECO:0007669"/>
    <property type="project" value="TreeGrafter"/>
</dbReference>
<organism evidence="2 3">
    <name type="scientific">Favolaschia claudopus</name>
    <dbReference type="NCBI Taxonomy" id="2862362"/>
    <lineage>
        <taxon>Eukaryota</taxon>
        <taxon>Fungi</taxon>
        <taxon>Dikarya</taxon>
        <taxon>Basidiomycota</taxon>
        <taxon>Agaricomycotina</taxon>
        <taxon>Agaricomycetes</taxon>
        <taxon>Agaricomycetidae</taxon>
        <taxon>Agaricales</taxon>
        <taxon>Marasmiineae</taxon>
        <taxon>Mycenaceae</taxon>
        <taxon>Favolaschia</taxon>
    </lineage>
</organism>
<protein>
    <recommendedName>
        <fullName evidence="1">Glycoside hydrolase family 38 N-terminal domain-containing protein</fullName>
    </recommendedName>
</protein>
<dbReference type="InterPro" id="IPR011330">
    <property type="entry name" value="Glyco_hydro/deAcase_b/a-brl"/>
</dbReference>
<evidence type="ECO:0000313" key="2">
    <source>
        <dbReference type="EMBL" id="KAK7034191.1"/>
    </source>
</evidence>
<dbReference type="SUPFAM" id="SSF88713">
    <property type="entry name" value="Glycoside hydrolase/deacetylase"/>
    <property type="match status" value="1"/>
</dbReference>
<dbReference type="Gene3D" id="3.20.110.10">
    <property type="entry name" value="Glycoside hydrolase 38, N terminal domain"/>
    <property type="match status" value="1"/>
</dbReference>
<dbReference type="InterPro" id="IPR027291">
    <property type="entry name" value="Glyco_hydro_38_N_sf"/>
</dbReference>
<dbReference type="GO" id="GO:0006013">
    <property type="term" value="P:mannose metabolic process"/>
    <property type="evidence" value="ECO:0007669"/>
    <property type="project" value="InterPro"/>
</dbReference>
<dbReference type="Proteomes" id="UP001362999">
    <property type="component" value="Unassembled WGS sequence"/>
</dbReference>
<dbReference type="Pfam" id="PF01074">
    <property type="entry name" value="Glyco_hydro_38N"/>
    <property type="match status" value="1"/>
</dbReference>
<proteinExistence type="predicted"/>
<comment type="caution">
    <text evidence="2">The sequence shown here is derived from an EMBL/GenBank/DDBJ whole genome shotgun (WGS) entry which is preliminary data.</text>
</comment>
<reference evidence="2 3" key="1">
    <citation type="journal article" date="2024" name="J Genomics">
        <title>Draft genome sequencing and assembly of Favolaschia claudopus CIRM-BRFM 2984 isolated from oak limbs.</title>
        <authorList>
            <person name="Navarro D."/>
            <person name="Drula E."/>
            <person name="Chaduli D."/>
            <person name="Cazenave R."/>
            <person name="Ahrendt S."/>
            <person name="Wang J."/>
            <person name="Lipzen A."/>
            <person name="Daum C."/>
            <person name="Barry K."/>
            <person name="Grigoriev I.V."/>
            <person name="Favel A."/>
            <person name="Rosso M.N."/>
            <person name="Martin F."/>
        </authorList>
    </citation>
    <scope>NUCLEOTIDE SEQUENCE [LARGE SCALE GENOMIC DNA]</scope>
    <source>
        <strain evidence="2 3">CIRM-BRFM 2984</strain>
    </source>
</reference>
<gene>
    <name evidence="2" type="ORF">R3P38DRAFT_2519232</name>
</gene>
<dbReference type="GO" id="GO:0009313">
    <property type="term" value="P:oligosaccharide catabolic process"/>
    <property type="evidence" value="ECO:0007669"/>
    <property type="project" value="TreeGrafter"/>
</dbReference>